<dbReference type="Pfam" id="PF13189">
    <property type="entry name" value="Cytidylate_kin2"/>
    <property type="match status" value="1"/>
</dbReference>
<keyword evidence="1" id="KW-0418">Kinase</keyword>
<gene>
    <name evidence="1" type="ORF">H9738_13655</name>
</gene>
<dbReference type="SUPFAM" id="SSF52540">
    <property type="entry name" value="P-loop containing nucleoside triphosphate hydrolases"/>
    <property type="match status" value="1"/>
</dbReference>
<dbReference type="Gene3D" id="3.40.50.300">
    <property type="entry name" value="P-loop containing nucleotide triphosphate hydrolases"/>
    <property type="match status" value="1"/>
</dbReference>
<keyword evidence="1" id="KW-0808">Transferase</keyword>
<dbReference type="GO" id="GO:0016301">
    <property type="term" value="F:kinase activity"/>
    <property type="evidence" value="ECO:0007669"/>
    <property type="project" value="UniProtKB-KW"/>
</dbReference>
<organism evidence="1 2">
    <name type="scientific">Candidatus Blautia pullistercoris</name>
    <dbReference type="NCBI Taxonomy" id="2838499"/>
    <lineage>
        <taxon>Bacteria</taxon>
        <taxon>Bacillati</taxon>
        <taxon>Bacillota</taxon>
        <taxon>Clostridia</taxon>
        <taxon>Lachnospirales</taxon>
        <taxon>Lachnospiraceae</taxon>
        <taxon>Blautia</taxon>
    </lineage>
</organism>
<comment type="caution">
    <text evidence="1">The sequence shown here is derived from an EMBL/GenBank/DDBJ whole genome shotgun (WGS) entry which is preliminary data.</text>
</comment>
<dbReference type="EMBL" id="DXFG01000313">
    <property type="protein sequence ID" value="HIX38890.1"/>
    <property type="molecule type" value="Genomic_DNA"/>
</dbReference>
<accession>A0A9D1VNV4</accession>
<name>A0A9D1VNV4_9FIRM</name>
<dbReference type="Proteomes" id="UP000824230">
    <property type="component" value="Unassembled WGS sequence"/>
</dbReference>
<dbReference type="InterPro" id="IPR027417">
    <property type="entry name" value="P-loop_NTPase"/>
</dbReference>
<evidence type="ECO:0000313" key="1">
    <source>
        <dbReference type="EMBL" id="HIX38890.1"/>
    </source>
</evidence>
<reference evidence="1" key="2">
    <citation type="submission" date="2021-04" db="EMBL/GenBank/DDBJ databases">
        <authorList>
            <person name="Gilroy R."/>
        </authorList>
    </citation>
    <scope>NUCLEOTIDE SEQUENCE</scope>
    <source>
        <strain evidence="1">ChiHjej12B11-1927</strain>
    </source>
</reference>
<protein>
    <submittedName>
        <fullName evidence="1">Cytidylate kinase-like family protein</fullName>
    </submittedName>
</protein>
<dbReference type="AlphaFoldDB" id="A0A9D1VNV4"/>
<reference evidence="1" key="1">
    <citation type="journal article" date="2021" name="PeerJ">
        <title>Extensive microbial diversity within the chicken gut microbiome revealed by metagenomics and culture.</title>
        <authorList>
            <person name="Gilroy R."/>
            <person name="Ravi A."/>
            <person name="Getino M."/>
            <person name="Pursley I."/>
            <person name="Horton D.L."/>
            <person name="Alikhan N.F."/>
            <person name="Baker D."/>
            <person name="Gharbi K."/>
            <person name="Hall N."/>
            <person name="Watson M."/>
            <person name="Adriaenssens E.M."/>
            <person name="Foster-Nyarko E."/>
            <person name="Jarju S."/>
            <person name="Secka A."/>
            <person name="Antonio M."/>
            <person name="Oren A."/>
            <person name="Chaudhuri R.R."/>
            <person name="La Ragione R."/>
            <person name="Hildebrand F."/>
            <person name="Pallen M.J."/>
        </authorList>
    </citation>
    <scope>NUCLEOTIDE SEQUENCE</scope>
    <source>
        <strain evidence="1">ChiHjej12B11-1927</strain>
    </source>
</reference>
<sequence>MNICISREFGSGGHEIGKILAEQLGYSFYDRRLLEGAAEKSRIPIEHLERADEQKANPWIHRIWYEAEDENLRGLPANDILFQIQKDYILNRAREGNAVFVGRCGDFILKEADIPCVCIFITAPYACRVMRKKELLHLSAKETETLIRKTDKRRKAYYNYYTDGGWGKPDNYDFCINSSRGIHETVRVLEKLLEELSREGEKNE</sequence>
<proteinExistence type="predicted"/>
<evidence type="ECO:0000313" key="2">
    <source>
        <dbReference type="Proteomes" id="UP000824230"/>
    </source>
</evidence>